<evidence type="ECO:0000259" key="2">
    <source>
        <dbReference type="Pfam" id="PF21226"/>
    </source>
</evidence>
<evidence type="ECO:0000313" key="3">
    <source>
        <dbReference type="EMBL" id="NKX51442.1"/>
    </source>
</evidence>
<name>A0ABX1JQ47_9MICC</name>
<sequence>MNTATQDTQDTTAKQARLPDLARAHGVSTSYQGFDGLPHTVSADTLVKILAALGVRAGTDEEIEAALEDADTAPWRRMLPAAVVAREGTGTLVHVHVPHGTPARLRVVTEDGQEHSPTQRNVWFEPRTVDGVLTGRATFELPHDLPLGWHTLHAESDDAQAQTALIVVPDRLATADPLAERRGWGLAAQLYSVR</sequence>
<organism evidence="3 4">
    <name type="scientific">Arthrobacter deserti</name>
    <dbReference type="NCBI Taxonomy" id="1742687"/>
    <lineage>
        <taxon>Bacteria</taxon>
        <taxon>Bacillati</taxon>
        <taxon>Actinomycetota</taxon>
        <taxon>Actinomycetes</taxon>
        <taxon>Micrococcales</taxon>
        <taxon>Micrococcaceae</taxon>
        <taxon>Arthrobacter</taxon>
    </lineage>
</organism>
<reference evidence="3 4" key="1">
    <citation type="submission" date="2020-04" db="EMBL/GenBank/DDBJ databases">
        <authorList>
            <person name="Liu S."/>
        </authorList>
    </citation>
    <scope>NUCLEOTIDE SEQUENCE [LARGE SCALE GENOMIC DNA]</scope>
    <source>
        <strain evidence="3 4">CGMCC 1.15091</strain>
    </source>
</reference>
<dbReference type="Proteomes" id="UP000523795">
    <property type="component" value="Unassembled WGS sequence"/>
</dbReference>
<protein>
    <submittedName>
        <fullName evidence="3">4-alpha-glucanotransferase</fullName>
    </submittedName>
</protein>
<dbReference type="EMBL" id="JAAZSR010000230">
    <property type="protein sequence ID" value="NKX51442.1"/>
    <property type="molecule type" value="Genomic_DNA"/>
</dbReference>
<feature type="non-terminal residue" evidence="3">
    <location>
        <position position="194"/>
    </location>
</feature>
<gene>
    <name evidence="3" type="ORF">HER39_12865</name>
</gene>
<accession>A0ABX1JQ47</accession>
<feature type="compositionally biased region" description="Low complexity" evidence="1">
    <location>
        <begin position="1"/>
        <end position="13"/>
    </location>
</feature>
<feature type="domain" description="MalQ N-terminal beta-sandwich" evidence="2">
    <location>
        <begin position="79"/>
        <end position="169"/>
    </location>
</feature>
<feature type="region of interest" description="Disordered" evidence="1">
    <location>
        <begin position="1"/>
        <end position="20"/>
    </location>
</feature>
<dbReference type="Pfam" id="PF21226">
    <property type="entry name" value="MalQ_N"/>
    <property type="match status" value="1"/>
</dbReference>
<evidence type="ECO:0000256" key="1">
    <source>
        <dbReference type="SAM" id="MobiDB-lite"/>
    </source>
</evidence>
<dbReference type="InterPro" id="IPR048458">
    <property type="entry name" value="MalQ_N"/>
</dbReference>
<proteinExistence type="predicted"/>
<comment type="caution">
    <text evidence="3">The sequence shown here is derived from an EMBL/GenBank/DDBJ whole genome shotgun (WGS) entry which is preliminary data.</text>
</comment>
<evidence type="ECO:0000313" key="4">
    <source>
        <dbReference type="Proteomes" id="UP000523795"/>
    </source>
</evidence>
<keyword evidence="4" id="KW-1185">Reference proteome</keyword>